<dbReference type="PANTHER" id="PTHR31377:SF0">
    <property type="entry name" value="AGMATINE DEIMINASE-RELATED"/>
    <property type="match status" value="1"/>
</dbReference>
<reference evidence="2 4" key="1">
    <citation type="submission" date="2018-03" db="EMBL/GenBank/DDBJ databases">
        <title>Genomic Encyclopedia of Archaeal and Bacterial Type Strains, Phase II (KMG-II): from individual species to whole genera.</title>
        <authorList>
            <person name="Goeker M."/>
        </authorList>
    </citation>
    <scope>NUCLEOTIDE SEQUENCE [LARGE SCALE GENOMIC DNA]</scope>
    <source>
        <strain evidence="2 4">DSM 21548</strain>
    </source>
</reference>
<comment type="caution">
    <text evidence="2">The sequence shown here is derived from an EMBL/GenBank/DDBJ whole genome shotgun (WGS) entry which is preliminary data.</text>
</comment>
<evidence type="ECO:0000256" key="1">
    <source>
        <dbReference type="ARBA" id="ARBA00022801"/>
    </source>
</evidence>
<dbReference type="AlphaFoldDB" id="A0A2P8GX52"/>
<keyword evidence="5" id="KW-1185">Reference proteome</keyword>
<dbReference type="Pfam" id="PF04371">
    <property type="entry name" value="PAD_porph"/>
    <property type="match status" value="1"/>
</dbReference>
<dbReference type="GO" id="GO:0047632">
    <property type="term" value="F:agmatine deiminase activity"/>
    <property type="evidence" value="ECO:0007669"/>
    <property type="project" value="TreeGrafter"/>
</dbReference>
<name>A0A2P8GX52_9MICO</name>
<organism evidence="2 4">
    <name type="scientific">Labedella gwakjiensis</name>
    <dbReference type="NCBI Taxonomy" id="390269"/>
    <lineage>
        <taxon>Bacteria</taxon>
        <taxon>Bacillati</taxon>
        <taxon>Actinomycetota</taxon>
        <taxon>Actinomycetes</taxon>
        <taxon>Micrococcales</taxon>
        <taxon>Microbacteriaceae</taxon>
        <taxon>Labedella</taxon>
    </lineage>
</organism>
<dbReference type="RefSeq" id="WP_106563538.1">
    <property type="nucleotide sequence ID" value="NZ_PYAU01000001.1"/>
</dbReference>
<dbReference type="SUPFAM" id="SSF55909">
    <property type="entry name" value="Pentein"/>
    <property type="match status" value="1"/>
</dbReference>
<evidence type="ECO:0000313" key="3">
    <source>
        <dbReference type="EMBL" id="RUQ86955.1"/>
    </source>
</evidence>
<gene>
    <name evidence="2" type="ORF">CLV49_2159</name>
    <name evidence="3" type="ORF">ELQ93_08420</name>
</gene>
<evidence type="ECO:0000313" key="2">
    <source>
        <dbReference type="EMBL" id="PSL38534.1"/>
    </source>
</evidence>
<dbReference type="Proteomes" id="UP000268291">
    <property type="component" value="Unassembled WGS sequence"/>
</dbReference>
<dbReference type="EMBL" id="PYAU01000001">
    <property type="protein sequence ID" value="PSL38534.1"/>
    <property type="molecule type" value="Genomic_DNA"/>
</dbReference>
<dbReference type="GO" id="GO:0009446">
    <property type="term" value="P:putrescine biosynthetic process"/>
    <property type="evidence" value="ECO:0007669"/>
    <property type="project" value="InterPro"/>
</dbReference>
<dbReference type="PANTHER" id="PTHR31377">
    <property type="entry name" value="AGMATINE DEIMINASE-RELATED"/>
    <property type="match status" value="1"/>
</dbReference>
<dbReference type="GO" id="GO:0004668">
    <property type="term" value="F:protein-arginine deiminase activity"/>
    <property type="evidence" value="ECO:0007669"/>
    <property type="project" value="InterPro"/>
</dbReference>
<dbReference type="OrthoDB" id="9808013at2"/>
<protein>
    <submittedName>
        <fullName evidence="2 3">Agmatine deiminase</fullName>
    </submittedName>
</protein>
<keyword evidence="1" id="KW-0378">Hydrolase</keyword>
<dbReference type="Proteomes" id="UP000241203">
    <property type="component" value="Unassembled WGS sequence"/>
</dbReference>
<dbReference type="Gene3D" id="3.75.10.10">
    <property type="entry name" value="L-arginine/glycine Amidinotransferase, Chain A"/>
    <property type="match status" value="1"/>
</dbReference>
<sequence>MTGWTMPHEAGDQVRTWMGWPAPADTFGEGEEEAAAAVAAWTGVANAVVDFQPVTMLVPSAHIAEARRHLSAAVEIAEAPLDDGWLRDSGPTFVHDATGAVAAVDWRFNGWGQQPGISWQQDQHTARRIAELAGVPVVSSPIVNEGGGIHVDGRGTVLATRSVQLDPFRNPDAAEEDIEREFARTLGVERVIWLDRGLYRDAMTYGTRGHVDIVAAFSDPTTLLVHDQRDEEHPDAEIMRGVMAVLGEAVAVDGTAYRIVRVPAPRVLRDGEGFVDYSYINHTPVNGGVIACSFGDPNDALAVEILAEAYPGREVVAVDARPIFARGGGIHCITQNQPAPLVSP</sequence>
<accession>A0A2P8GX52</accession>
<dbReference type="EMBL" id="RZGY01000001">
    <property type="protein sequence ID" value="RUQ86955.1"/>
    <property type="molecule type" value="Genomic_DNA"/>
</dbReference>
<evidence type="ECO:0000313" key="5">
    <source>
        <dbReference type="Proteomes" id="UP000268291"/>
    </source>
</evidence>
<proteinExistence type="predicted"/>
<evidence type="ECO:0000313" key="4">
    <source>
        <dbReference type="Proteomes" id="UP000241203"/>
    </source>
</evidence>
<reference evidence="3 5" key="2">
    <citation type="submission" date="2018-12" db="EMBL/GenBank/DDBJ databases">
        <authorList>
            <person name="hu s."/>
            <person name="Xu Y."/>
            <person name="Xu B."/>
            <person name="Li F."/>
        </authorList>
    </citation>
    <scope>NUCLEOTIDE SEQUENCE [LARGE SCALE GENOMIC DNA]</scope>
    <source>
        <strain evidence="3 5">KSW2-17</strain>
    </source>
</reference>
<dbReference type="InterPro" id="IPR007466">
    <property type="entry name" value="Peptidyl-Arg-deiminase_porph"/>
</dbReference>